<proteinExistence type="predicted"/>
<protein>
    <submittedName>
        <fullName evidence="1">Uncharacterized protein</fullName>
    </submittedName>
</protein>
<dbReference type="Proteomes" id="UP001150603">
    <property type="component" value="Unassembled WGS sequence"/>
</dbReference>
<comment type="caution">
    <text evidence="1">The sequence shown here is derived from an EMBL/GenBank/DDBJ whole genome shotgun (WGS) entry which is preliminary data.</text>
</comment>
<evidence type="ECO:0000313" key="1">
    <source>
        <dbReference type="EMBL" id="KAJ1951294.1"/>
    </source>
</evidence>
<name>A0ACC1JHC3_9FUNG</name>
<reference evidence="1" key="1">
    <citation type="submission" date="2022-07" db="EMBL/GenBank/DDBJ databases">
        <title>Phylogenomic reconstructions and comparative analyses of Kickxellomycotina fungi.</title>
        <authorList>
            <person name="Reynolds N.K."/>
            <person name="Stajich J.E."/>
            <person name="Barry K."/>
            <person name="Grigoriev I.V."/>
            <person name="Crous P."/>
            <person name="Smith M.E."/>
        </authorList>
    </citation>
    <scope>NUCLEOTIDE SEQUENCE</scope>
    <source>
        <strain evidence="1">NRRL 5244</strain>
    </source>
</reference>
<gene>
    <name evidence="1" type="ORF">FBU59_000244</name>
</gene>
<keyword evidence="2" id="KW-1185">Reference proteome</keyword>
<sequence>MRLARVLFQKVTTGIVGVPVNPEARPQLIALYKRTLDELKAKIPEKSAYRQSVEALTAHRLKIAEQNEDAEKIESLIDGGQLEELIKVANDELSLIGKMAEWKAWEPLEEPAPPRQWDYFTKAPLRE</sequence>
<dbReference type="EMBL" id="JANBPW010000031">
    <property type="protein sequence ID" value="KAJ1951294.1"/>
    <property type="molecule type" value="Genomic_DNA"/>
</dbReference>
<accession>A0ACC1JHC3</accession>
<organism evidence="1 2">
    <name type="scientific">Linderina macrospora</name>
    <dbReference type="NCBI Taxonomy" id="4868"/>
    <lineage>
        <taxon>Eukaryota</taxon>
        <taxon>Fungi</taxon>
        <taxon>Fungi incertae sedis</taxon>
        <taxon>Zoopagomycota</taxon>
        <taxon>Kickxellomycotina</taxon>
        <taxon>Kickxellomycetes</taxon>
        <taxon>Kickxellales</taxon>
        <taxon>Kickxellaceae</taxon>
        <taxon>Linderina</taxon>
    </lineage>
</organism>
<evidence type="ECO:0000313" key="2">
    <source>
        <dbReference type="Proteomes" id="UP001150603"/>
    </source>
</evidence>